<dbReference type="SUPFAM" id="SSF88946">
    <property type="entry name" value="Sigma2 domain of RNA polymerase sigma factors"/>
    <property type="match status" value="1"/>
</dbReference>
<dbReference type="InterPro" id="IPR014284">
    <property type="entry name" value="RNA_pol_sigma-70_dom"/>
</dbReference>
<reference evidence="9 10" key="1">
    <citation type="submission" date="2023-08" db="EMBL/GenBank/DDBJ databases">
        <title>The draft genome sequence of Paracraurococcus sp. LOR1-02.</title>
        <authorList>
            <person name="Kingkaew E."/>
            <person name="Tanasupawat S."/>
        </authorList>
    </citation>
    <scope>NUCLEOTIDE SEQUENCE [LARGE SCALE GENOMIC DNA]</scope>
    <source>
        <strain evidence="9 10">LOR1-02</strain>
    </source>
</reference>
<dbReference type="RefSeq" id="WP_305102622.1">
    <property type="nucleotide sequence ID" value="NZ_JAUTWS010000004.1"/>
</dbReference>
<dbReference type="PANTHER" id="PTHR43133">
    <property type="entry name" value="RNA POLYMERASE ECF-TYPE SIGMA FACTO"/>
    <property type="match status" value="1"/>
</dbReference>
<dbReference type="SUPFAM" id="SSF88659">
    <property type="entry name" value="Sigma3 and sigma4 domains of RNA polymerase sigma factors"/>
    <property type="match status" value="1"/>
</dbReference>
<accession>A0ABT9DV20</accession>
<comment type="caution">
    <text evidence="9">The sequence shown here is derived from an EMBL/GenBank/DDBJ whole genome shotgun (WGS) entry which is preliminary data.</text>
</comment>
<dbReference type="PROSITE" id="PS01063">
    <property type="entry name" value="SIGMA70_ECF"/>
    <property type="match status" value="1"/>
</dbReference>
<dbReference type="InterPro" id="IPR013249">
    <property type="entry name" value="RNA_pol_sigma70_r4_t2"/>
</dbReference>
<dbReference type="EMBL" id="JAUTWS010000004">
    <property type="protein sequence ID" value="MDO9707750.1"/>
    <property type="molecule type" value="Genomic_DNA"/>
</dbReference>
<evidence type="ECO:0000313" key="10">
    <source>
        <dbReference type="Proteomes" id="UP001243009"/>
    </source>
</evidence>
<evidence type="ECO:0000256" key="3">
    <source>
        <dbReference type="ARBA" id="ARBA00023082"/>
    </source>
</evidence>
<dbReference type="InterPro" id="IPR039425">
    <property type="entry name" value="RNA_pol_sigma-70-like"/>
</dbReference>
<evidence type="ECO:0000313" key="9">
    <source>
        <dbReference type="EMBL" id="MDO9707750.1"/>
    </source>
</evidence>
<dbReference type="NCBIfam" id="TIGR02937">
    <property type="entry name" value="sigma70-ECF"/>
    <property type="match status" value="1"/>
</dbReference>
<name>A0ABT9DV20_9PROT</name>
<feature type="domain" description="RNA polymerase sigma-70 region 2" evidence="7">
    <location>
        <begin position="27"/>
        <end position="91"/>
    </location>
</feature>
<dbReference type="InterPro" id="IPR013325">
    <property type="entry name" value="RNA_pol_sigma_r2"/>
</dbReference>
<dbReference type="PANTHER" id="PTHR43133:SF25">
    <property type="entry name" value="RNA POLYMERASE SIGMA FACTOR RFAY-RELATED"/>
    <property type="match status" value="1"/>
</dbReference>
<dbReference type="InterPro" id="IPR000838">
    <property type="entry name" value="RNA_pol_sigma70_ECF_CS"/>
</dbReference>
<dbReference type="Gene3D" id="1.10.10.10">
    <property type="entry name" value="Winged helix-like DNA-binding domain superfamily/Winged helix DNA-binding domain"/>
    <property type="match status" value="1"/>
</dbReference>
<keyword evidence="10" id="KW-1185">Reference proteome</keyword>
<evidence type="ECO:0000256" key="2">
    <source>
        <dbReference type="ARBA" id="ARBA00023015"/>
    </source>
</evidence>
<dbReference type="Gene3D" id="1.10.1740.10">
    <property type="match status" value="1"/>
</dbReference>
<dbReference type="InterPro" id="IPR036388">
    <property type="entry name" value="WH-like_DNA-bd_sf"/>
</dbReference>
<evidence type="ECO:0000256" key="5">
    <source>
        <dbReference type="ARBA" id="ARBA00023163"/>
    </source>
</evidence>
<gene>
    <name evidence="9" type="ORF">Q7A36_05275</name>
</gene>
<keyword evidence="3 6" id="KW-0731">Sigma factor</keyword>
<evidence type="ECO:0000259" key="8">
    <source>
        <dbReference type="Pfam" id="PF08281"/>
    </source>
</evidence>
<dbReference type="CDD" id="cd06171">
    <property type="entry name" value="Sigma70_r4"/>
    <property type="match status" value="1"/>
</dbReference>
<keyword evidence="5 6" id="KW-0804">Transcription</keyword>
<proteinExistence type="inferred from homology"/>
<evidence type="ECO:0000259" key="7">
    <source>
        <dbReference type="Pfam" id="PF04542"/>
    </source>
</evidence>
<evidence type="ECO:0000256" key="1">
    <source>
        <dbReference type="ARBA" id="ARBA00010641"/>
    </source>
</evidence>
<dbReference type="Pfam" id="PF08281">
    <property type="entry name" value="Sigma70_r4_2"/>
    <property type="match status" value="1"/>
</dbReference>
<sequence length="182" mass="19609">MAVRDGAARDGGAGWPAVPPALAAAILEHLDSAHNLARWLLRDPVAAEDVVQEAVLRALTYGGGWRGGDARAWLLSITRHAALDWLAARGRRREETLDPAEEAARPDPLPDPEAALAARQASSGLAAAVAALPLELRECLMLRTVEEMSYRDIARVTGVPIGTVMSRLWRARCALLRVRVEA</sequence>
<evidence type="ECO:0000256" key="4">
    <source>
        <dbReference type="ARBA" id="ARBA00023125"/>
    </source>
</evidence>
<keyword evidence="4 6" id="KW-0238">DNA-binding</keyword>
<keyword evidence="2 6" id="KW-0805">Transcription regulation</keyword>
<organism evidence="9 10">
    <name type="scientific">Paracraurococcus lichenis</name>
    <dbReference type="NCBI Taxonomy" id="3064888"/>
    <lineage>
        <taxon>Bacteria</taxon>
        <taxon>Pseudomonadati</taxon>
        <taxon>Pseudomonadota</taxon>
        <taxon>Alphaproteobacteria</taxon>
        <taxon>Acetobacterales</taxon>
        <taxon>Roseomonadaceae</taxon>
        <taxon>Paracraurococcus</taxon>
    </lineage>
</organism>
<dbReference type="Proteomes" id="UP001243009">
    <property type="component" value="Unassembled WGS sequence"/>
</dbReference>
<comment type="similarity">
    <text evidence="1 6">Belongs to the sigma-70 factor family. ECF subfamily.</text>
</comment>
<dbReference type="Pfam" id="PF04542">
    <property type="entry name" value="Sigma70_r2"/>
    <property type="match status" value="1"/>
</dbReference>
<dbReference type="InterPro" id="IPR007627">
    <property type="entry name" value="RNA_pol_sigma70_r2"/>
</dbReference>
<dbReference type="InterPro" id="IPR013324">
    <property type="entry name" value="RNA_pol_sigma_r3/r4-like"/>
</dbReference>
<evidence type="ECO:0000256" key="6">
    <source>
        <dbReference type="RuleBase" id="RU000716"/>
    </source>
</evidence>
<feature type="domain" description="RNA polymerase sigma factor 70 region 4 type 2" evidence="8">
    <location>
        <begin position="125"/>
        <end position="172"/>
    </location>
</feature>
<protein>
    <recommendedName>
        <fullName evidence="6">RNA polymerase sigma factor</fullName>
    </recommendedName>
</protein>